<reference evidence="10" key="1">
    <citation type="submission" date="2022-06" db="EMBL/GenBank/DDBJ databases">
        <title>Sneathiella actinostolidae sp. nov., isolated from a sea anemonein the Western Pacific Ocean.</title>
        <authorList>
            <person name="Wei M.J."/>
        </authorList>
    </citation>
    <scope>NUCLEOTIDE SEQUENCE</scope>
    <source>
        <strain evidence="10">PHK-P5</strain>
    </source>
</reference>
<evidence type="ECO:0000256" key="7">
    <source>
        <dbReference type="ARBA" id="ARBA00023315"/>
    </source>
</evidence>
<dbReference type="InterPro" id="IPR029055">
    <property type="entry name" value="Ntn_hydrolases_N"/>
</dbReference>
<dbReference type="PANTHER" id="PTHR43199">
    <property type="entry name" value="GLUTATHIONE HYDROLASE"/>
    <property type="match status" value="1"/>
</dbReference>
<comment type="catalytic activity">
    <reaction evidence="2 9">
        <text>glutathione + H2O = L-cysteinylglycine + L-glutamate</text>
        <dbReference type="Rhea" id="RHEA:28807"/>
        <dbReference type="ChEBI" id="CHEBI:15377"/>
        <dbReference type="ChEBI" id="CHEBI:29985"/>
        <dbReference type="ChEBI" id="CHEBI:57925"/>
        <dbReference type="ChEBI" id="CHEBI:61694"/>
        <dbReference type="EC" id="3.4.19.13"/>
    </reaction>
</comment>
<dbReference type="RefSeq" id="WP_251935379.1">
    <property type="nucleotide sequence ID" value="NZ_CP098747.1"/>
</dbReference>
<keyword evidence="11" id="KW-1185">Reference proteome</keyword>
<dbReference type="SUPFAM" id="SSF56235">
    <property type="entry name" value="N-terminal nucleophile aminohydrolases (Ntn hydrolases)"/>
    <property type="match status" value="1"/>
</dbReference>
<dbReference type="InterPro" id="IPR043137">
    <property type="entry name" value="GGT_ssub_C"/>
</dbReference>
<keyword evidence="5 9" id="KW-0378">Hydrolase</keyword>
<organism evidence="10 11">
    <name type="scientific">Sneathiella marina</name>
    <dbReference type="NCBI Taxonomy" id="2950108"/>
    <lineage>
        <taxon>Bacteria</taxon>
        <taxon>Pseudomonadati</taxon>
        <taxon>Pseudomonadota</taxon>
        <taxon>Alphaproteobacteria</taxon>
        <taxon>Sneathiellales</taxon>
        <taxon>Sneathiellaceae</taxon>
        <taxon>Sneathiella</taxon>
    </lineage>
</organism>
<name>A0ABY4W4H1_9PROT</name>
<gene>
    <name evidence="10" type="primary">ggt</name>
    <name evidence="10" type="ORF">NBZ79_02985</name>
</gene>
<comment type="similarity">
    <text evidence="3 9">Belongs to the gamma-glutamyltransferase family.</text>
</comment>
<evidence type="ECO:0000256" key="4">
    <source>
        <dbReference type="ARBA" id="ARBA00022679"/>
    </source>
</evidence>
<keyword evidence="4 9" id="KW-0808">Transferase</keyword>
<evidence type="ECO:0000256" key="3">
    <source>
        <dbReference type="ARBA" id="ARBA00009381"/>
    </source>
</evidence>
<dbReference type="InterPro" id="IPR000101">
    <property type="entry name" value="GGT_peptidase"/>
</dbReference>
<evidence type="ECO:0000256" key="8">
    <source>
        <dbReference type="ARBA" id="ARBA00047417"/>
    </source>
</evidence>
<sequence length="536" mass="57748">MTHGMVTAPQPEAVDAGLQVLKSGGNVMDAAIAAALVQTVVDPQMCGVAGFGSMQIYVAETGEHHFIDFHGRAPLSTREDMWESLILGECDDGFGFVLEGQVNEIGYMSMTTPMTIRAFGEALEQFGSRPLSELIQPAIDYCEEGFTVRPAVHGFWLQPAQAGRIERIRILQDDPVSAKIYTKADRSLYQVGDILKNPDMGRTYRRIAEAGIEDFYSGQIAKTIDADMKSNGGHITLEDLAECRTVHTAPLKGTYRGFDVATNPLPGGGLMVLEMLNILENFDLSAMGHNSAEYIAVVSEAMKIATVDKDQHMGDPNFVDVPLERLMSKSYGAEMADCIRRGEKKAVPRVNSGAAESKETTHICVADEQGNIVNMTHSLGSSSGVVSEGLGFMYNNCMMVFDPRPGNVGSLAPGKTRFSAMCPTMLLKDGKPFLALGAPGGTTITMGVLQTILNVVDFDMSAQEAVSAPRFCTTSDTIEITNRILRSTERVLQSMGYPTMRYAVSYATPIVHAIRLVNGKMDGGADPSGDGVAAQV</sequence>
<dbReference type="NCBIfam" id="TIGR00066">
    <property type="entry name" value="g_glut_trans"/>
    <property type="match status" value="1"/>
</dbReference>
<dbReference type="PRINTS" id="PR01210">
    <property type="entry name" value="GGTRANSPTASE"/>
</dbReference>
<protein>
    <recommendedName>
        <fullName evidence="9">Glutathione hydrolase proenzyme</fullName>
        <ecNumber evidence="9">2.3.2.2</ecNumber>
        <ecNumber evidence="9">3.4.19.13</ecNumber>
    </recommendedName>
    <component>
        <recommendedName>
            <fullName evidence="9">Glutathione hydrolase large chain</fullName>
        </recommendedName>
    </component>
    <component>
        <recommendedName>
            <fullName evidence="9">Glutathione hydrolase small chain</fullName>
        </recommendedName>
    </component>
</protein>
<dbReference type="EMBL" id="CP098747">
    <property type="protein sequence ID" value="USG61938.1"/>
    <property type="molecule type" value="Genomic_DNA"/>
</dbReference>
<keyword evidence="9" id="KW-0317">Glutathione biosynthesis</keyword>
<comment type="pathway">
    <text evidence="9">Sulfur metabolism; glutathione metabolism.</text>
</comment>
<dbReference type="Gene3D" id="1.10.246.130">
    <property type="match status" value="1"/>
</dbReference>
<dbReference type="InterPro" id="IPR043138">
    <property type="entry name" value="GGT_lsub"/>
</dbReference>
<dbReference type="Pfam" id="PF01019">
    <property type="entry name" value="G_glu_transpept"/>
    <property type="match status" value="1"/>
</dbReference>
<dbReference type="PANTHER" id="PTHR43199:SF1">
    <property type="entry name" value="GLUTATHIONE HYDROLASE PROENZYME"/>
    <property type="match status" value="1"/>
</dbReference>
<evidence type="ECO:0000313" key="10">
    <source>
        <dbReference type="EMBL" id="USG61938.1"/>
    </source>
</evidence>
<evidence type="ECO:0000256" key="1">
    <source>
        <dbReference type="ARBA" id="ARBA00001049"/>
    </source>
</evidence>
<accession>A0ABY4W4H1</accession>
<dbReference type="Gene3D" id="3.60.20.40">
    <property type="match status" value="1"/>
</dbReference>
<comment type="PTM">
    <text evidence="9">Cleaved by autocatalysis into a large and a small subunit.</text>
</comment>
<keyword evidence="6 9" id="KW-0865">Zymogen</keyword>
<comment type="catalytic activity">
    <reaction evidence="1 9">
        <text>an S-substituted glutathione + H2O = an S-substituted L-cysteinylglycine + L-glutamate</text>
        <dbReference type="Rhea" id="RHEA:59468"/>
        <dbReference type="ChEBI" id="CHEBI:15377"/>
        <dbReference type="ChEBI" id="CHEBI:29985"/>
        <dbReference type="ChEBI" id="CHEBI:90779"/>
        <dbReference type="ChEBI" id="CHEBI:143103"/>
        <dbReference type="EC" id="3.4.19.13"/>
    </reaction>
</comment>
<dbReference type="Proteomes" id="UP001056291">
    <property type="component" value="Chromosome"/>
</dbReference>
<evidence type="ECO:0000256" key="5">
    <source>
        <dbReference type="ARBA" id="ARBA00022801"/>
    </source>
</evidence>
<evidence type="ECO:0000256" key="9">
    <source>
        <dbReference type="RuleBase" id="RU368036"/>
    </source>
</evidence>
<dbReference type="EC" id="3.4.19.13" evidence="9"/>
<evidence type="ECO:0000313" key="11">
    <source>
        <dbReference type="Proteomes" id="UP001056291"/>
    </source>
</evidence>
<evidence type="ECO:0000256" key="2">
    <source>
        <dbReference type="ARBA" id="ARBA00001089"/>
    </source>
</evidence>
<comment type="catalytic activity">
    <reaction evidence="8 9">
        <text>an N-terminal (5-L-glutamyl)-[peptide] + an alpha-amino acid = 5-L-glutamyl amino acid + an N-terminal L-alpha-aminoacyl-[peptide]</text>
        <dbReference type="Rhea" id="RHEA:23904"/>
        <dbReference type="Rhea" id="RHEA-COMP:9780"/>
        <dbReference type="Rhea" id="RHEA-COMP:9795"/>
        <dbReference type="ChEBI" id="CHEBI:77644"/>
        <dbReference type="ChEBI" id="CHEBI:78597"/>
        <dbReference type="ChEBI" id="CHEBI:78599"/>
        <dbReference type="ChEBI" id="CHEBI:78608"/>
        <dbReference type="EC" id="2.3.2.2"/>
    </reaction>
</comment>
<keyword evidence="7 9" id="KW-0012">Acyltransferase</keyword>
<proteinExistence type="inferred from homology"/>
<comment type="subunit">
    <text evidence="9">This enzyme consists of two polypeptide chains, which are synthesized in precursor form from a single polypeptide.</text>
</comment>
<dbReference type="GO" id="GO:0103068">
    <property type="term" value="F:leukotriene C4 gamma-glutamyl transferase activity"/>
    <property type="evidence" value="ECO:0007669"/>
    <property type="project" value="UniProtKB-EC"/>
</dbReference>
<evidence type="ECO:0000256" key="6">
    <source>
        <dbReference type="ARBA" id="ARBA00023145"/>
    </source>
</evidence>
<dbReference type="EC" id="2.3.2.2" evidence="9"/>
<dbReference type="InterPro" id="IPR051792">
    <property type="entry name" value="GGT_bact"/>
</dbReference>